<dbReference type="PANTHER" id="PTHR48418:SF1">
    <property type="entry name" value="TRNA WYBUTOSINE-SYNTHESIZING PROTEIN 3"/>
    <property type="match status" value="1"/>
</dbReference>
<dbReference type="EMBL" id="CAXITT010000029">
    <property type="protein sequence ID" value="CAL1528257.1"/>
    <property type="molecule type" value="Genomic_DNA"/>
</dbReference>
<dbReference type="GO" id="GO:0008168">
    <property type="term" value="F:methyltransferase activity"/>
    <property type="evidence" value="ECO:0007669"/>
    <property type="project" value="UniProtKB-KW"/>
</dbReference>
<evidence type="ECO:0000256" key="4">
    <source>
        <dbReference type="ARBA" id="ARBA00016536"/>
    </source>
</evidence>
<evidence type="ECO:0000256" key="8">
    <source>
        <dbReference type="ARBA" id="ARBA00022694"/>
    </source>
</evidence>
<evidence type="ECO:0000256" key="9">
    <source>
        <dbReference type="ARBA" id="ARBA00025378"/>
    </source>
</evidence>
<dbReference type="Gene3D" id="3.30.1960.10">
    <property type="entry name" value="tRNA wybutosine-synthesizing-like"/>
    <property type="match status" value="1"/>
</dbReference>
<evidence type="ECO:0000313" key="15">
    <source>
        <dbReference type="Proteomes" id="UP001497497"/>
    </source>
</evidence>
<keyword evidence="6" id="KW-0808">Transferase</keyword>
<dbReference type="EC" id="2.1.1.282" evidence="3"/>
<dbReference type="FunFam" id="3.30.1960.10:FF:000001">
    <property type="entry name" value="tRNA wybutosine-synthesizing protein 3 homolog"/>
    <property type="match status" value="1"/>
</dbReference>
<evidence type="ECO:0000256" key="5">
    <source>
        <dbReference type="ARBA" id="ARBA00022603"/>
    </source>
</evidence>
<dbReference type="Pfam" id="PF02676">
    <property type="entry name" value="TYW3"/>
    <property type="match status" value="1"/>
</dbReference>
<dbReference type="InterPro" id="IPR003827">
    <property type="entry name" value="tRNA_yW-synthesising"/>
</dbReference>
<gene>
    <name evidence="14" type="ORF">GSLYS_00002427001</name>
</gene>
<accession>A0AAV2H4G8</accession>
<comment type="caution">
    <text evidence="14">The sequence shown here is derived from an EMBL/GenBank/DDBJ whole genome shotgun (WGS) entry which is preliminary data.</text>
</comment>
<evidence type="ECO:0000256" key="6">
    <source>
        <dbReference type="ARBA" id="ARBA00022679"/>
    </source>
</evidence>
<evidence type="ECO:0000259" key="13">
    <source>
        <dbReference type="Pfam" id="PF02676"/>
    </source>
</evidence>
<keyword evidence="7" id="KW-0949">S-adenosyl-L-methionine</keyword>
<evidence type="ECO:0000256" key="11">
    <source>
        <dbReference type="ARBA" id="ARBA00049202"/>
    </source>
</evidence>
<dbReference type="InterPro" id="IPR036602">
    <property type="entry name" value="tRNA_yW-synthesising-like_sf"/>
</dbReference>
<evidence type="ECO:0000256" key="12">
    <source>
        <dbReference type="SAM" id="MobiDB-lite"/>
    </source>
</evidence>
<evidence type="ECO:0000256" key="3">
    <source>
        <dbReference type="ARBA" id="ARBA00012750"/>
    </source>
</evidence>
<dbReference type="GO" id="GO:0008033">
    <property type="term" value="P:tRNA processing"/>
    <property type="evidence" value="ECO:0007669"/>
    <property type="project" value="UniProtKB-KW"/>
</dbReference>
<evidence type="ECO:0000256" key="2">
    <source>
        <dbReference type="ARBA" id="ARBA00008569"/>
    </source>
</evidence>
<sequence>MATFSNQKLQRLVHVDLSKKGSVDDALIDIVDLINSLPQYFTTSSCSGRIILFENHSDEVQKKGCKWLYVSHDPVQLENISEALKDAENVTTLKFEPMVMHIQCQTLESAQKMHQAAVSSGFRNSGITIGTKGKIMMAVRSTHSLEAPLASEGQVLVSSEYIQFLIKNANTKMEENFRRITRFHKLLETLSPCEQCHQSLNGTAKKTRLFDRDADKSLKQDNRNQNKPEEEDEDLALFMFDIT</sequence>
<feature type="domain" description="tRNA wybutosine-synthesizing protein" evidence="13">
    <location>
        <begin position="8"/>
        <end position="188"/>
    </location>
</feature>
<reference evidence="14 15" key="1">
    <citation type="submission" date="2024-04" db="EMBL/GenBank/DDBJ databases">
        <authorList>
            <consortium name="Genoscope - CEA"/>
            <person name="William W."/>
        </authorList>
    </citation>
    <scope>NUCLEOTIDE SEQUENCE [LARGE SCALE GENOMIC DNA]</scope>
</reference>
<comment type="function">
    <text evidence="9">Probable S-adenosyl-L-methionine-dependent methyltransferase that acts as a component of the wybutosine biosynthesis pathway. Wybutosine is a hyper modified guanosine with a tricyclic base found at the 3'-position adjacent to the anticodon of eukaryotic phenylalanine tRNA.</text>
</comment>
<dbReference type="PANTHER" id="PTHR48418">
    <property type="entry name" value="TRNA WYBUTOSINE-SYNTHESIZING PROTEIN 3"/>
    <property type="match status" value="1"/>
</dbReference>
<name>A0AAV2H4G8_LYMST</name>
<dbReference type="GO" id="GO:0032259">
    <property type="term" value="P:methylation"/>
    <property type="evidence" value="ECO:0007669"/>
    <property type="project" value="UniProtKB-KW"/>
</dbReference>
<organism evidence="14 15">
    <name type="scientific">Lymnaea stagnalis</name>
    <name type="common">Great pond snail</name>
    <name type="synonym">Helix stagnalis</name>
    <dbReference type="NCBI Taxonomy" id="6523"/>
    <lineage>
        <taxon>Eukaryota</taxon>
        <taxon>Metazoa</taxon>
        <taxon>Spiralia</taxon>
        <taxon>Lophotrochozoa</taxon>
        <taxon>Mollusca</taxon>
        <taxon>Gastropoda</taxon>
        <taxon>Heterobranchia</taxon>
        <taxon>Euthyneura</taxon>
        <taxon>Panpulmonata</taxon>
        <taxon>Hygrophila</taxon>
        <taxon>Lymnaeoidea</taxon>
        <taxon>Lymnaeidae</taxon>
        <taxon>Lymnaea</taxon>
    </lineage>
</organism>
<evidence type="ECO:0000313" key="14">
    <source>
        <dbReference type="EMBL" id="CAL1528257.1"/>
    </source>
</evidence>
<evidence type="ECO:0000256" key="7">
    <source>
        <dbReference type="ARBA" id="ARBA00022691"/>
    </source>
</evidence>
<protein>
    <recommendedName>
        <fullName evidence="4">tRNA wybutosine-synthesizing protein 3 homolog</fullName>
        <ecNumber evidence="3">2.1.1.282</ecNumber>
    </recommendedName>
    <alternativeName>
        <fullName evidence="10">tRNA(Phe) 7-((3-amino-3-carboxypropyl)-4-demethylwyosine(37)-N(4))-methyltransferase</fullName>
    </alternativeName>
</protein>
<dbReference type="SUPFAM" id="SSF111278">
    <property type="entry name" value="SSo0622-like"/>
    <property type="match status" value="1"/>
</dbReference>
<comment type="pathway">
    <text evidence="1">tRNA modification; wybutosine-tRNA(Phe) biosynthesis.</text>
</comment>
<comment type="similarity">
    <text evidence="2">Belongs to the TYW3 family.</text>
</comment>
<feature type="region of interest" description="Disordered" evidence="12">
    <location>
        <begin position="211"/>
        <end position="232"/>
    </location>
</feature>
<feature type="compositionally biased region" description="Basic and acidic residues" evidence="12">
    <location>
        <begin position="211"/>
        <end position="228"/>
    </location>
</feature>
<keyword evidence="15" id="KW-1185">Reference proteome</keyword>
<evidence type="ECO:0000256" key="10">
    <source>
        <dbReference type="ARBA" id="ARBA00030554"/>
    </source>
</evidence>
<evidence type="ECO:0000256" key="1">
    <source>
        <dbReference type="ARBA" id="ARBA00004797"/>
    </source>
</evidence>
<proteinExistence type="inferred from homology"/>
<dbReference type="AlphaFoldDB" id="A0AAV2H4G8"/>
<dbReference type="Proteomes" id="UP001497497">
    <property type="component" value="Unassembled WGS sequence"/>
</dbReference>
<keyword evidence="5" id="KW-0489">Methyltransferase</keyword>
<keyword evidence="8" id="KW-0819">tRNA processing</keyword>
<comment type="catalytic activity">
    <reaction evidence="11">
        <text>4-demethyl-7-[(3S)-3-amino-3-carboxypropyl]wyosine(37) in tRNA(Phe) + S-adenosyl-L-methionine = 7-[(3S)-3-amino-3-carboxypropyl]wyosine(37) in tRNA(Phe) + S-adenosyl-L-homocysteine + H(+)</text>
        <dbReference type="Rhea" id="RHEA:36635"/>
        <dbReference type="Rhea" id="RHEA-COMP:10378"/>
        <dbReference type="Rhea" id="RHEA-COMP:10379"/>
        <dbReference type="ChEBI" id="CHEBI:15378"/>
        <dbReference type="ChEBI" id="CHEBI:57856"/>
        <dbReference type="ChEBI" id="CHEBI:59789"/>
        <dbReference type="ChEBI" id="CHEBI:73543"/>
        <dbReference type="ChEBI" id="CHEBI:73550"/>
        <dbReference type="EC" id="2.1.1.282"/>
    </reaction>
</comment>